<gene>
    <name evidence="2" type="ORF">GSLYS_00014239001</name>
</gene>
<keyword evidence="3" id="KW-1185">Reference proteome</keyword>
<comment type="caution">
    <text evidence="2">The sequence shown here is derived from an EMBL/GenBank/DDBJ whole genome shotgun (WGS) entry which is preliminary data.</text>
</comment>
<organism evidence="2 3">
    <name type="scientific">Lymnaea stagnalis</name>
    <name type="common">Great pond snail</name>
    <name type="synonym">Helix stagnalis</name>
    <dbReference type="NCBI Taxonomy" id="6523"/>
    <lineage>
        <taxon>Eukaryota</taxon>
        <taxon>Metazoa</taxon>
        <taxon>Spiralia</taxon>
        <taxon>Lophotrochozoa</taxon>
        <taxon>Mollusca</taxon>
        <taxon>Gastropoda</taxon>
        <taxon>Heterobranchia</taxon>
        <taxon>Euthyneura</taxon>
        <taxon>Panpulmonata</taxon>
        <taxon>Hygrophila</taxon>
        <taxon>Lymnaeoidea</taxon>
        <taxon>Lymnaeidae</taxon>
        <taxon>Lymnaea</taxon>
    </lineage>
</organism>
<dbReference type="EMBL" id="CAXITT010000389">
    <property type="protein sequence ID" value="CAL1540590.1"/>
    <property type="molecule type" value="Genomic_DNA"/>
</dbReference>
<feature type="region of interest" description="Disordered" evidence="1">
    <location>
        <begin position="53"/>
        <end position="118"/>
    </location>
</feature>
<feature type="region of interest" description="Disordered" evidence="1">
    <location>
        <begin position="1"/>
        <end position="23"/>
    </location>
</feature>
<protein>
    <submittedName>
        <fullName evidence="2">Uncharacterized protein</fullName>
    </submittedName>
</protein>
<evidence type="ECO:0000313" key="2">
    <source>
        <dbReference type="EMBL" id="CAL1540590.1"/>
    </source>
</evidence>
<accession>A0AAV2I5P0</accession>
<feature type="region of interest" description="Disordered" evidence="1">
    <location>
        <begin position="152"/>
        <end position="257"/>
    </location>
</feature>
<proteinExistence type="predicted"/>
<evidence type="ECO:0000313" key="3">
    <source>
        <dbReference type="Proteomes" id="UP001497497"/>
    </source>
</evidence>
<feature type="compositionally biased region" description="Acidic residues" evidence="1">
    <location>
        <begin position="59"/>
        <end position="79"/>
    </location>
</feature>
<name>A0AAV2I5P0_LYMST</name>
<feature type="compositionally biased region" description="Basic and acidic residues" evidence="1">
    <location>
        <begin position="201"/>
        <end position="229"/>
    </location>
</feature>
<feature type="non-terminal residue" evidence="2">
    <location>
        <position position="257"/>
    </location>
</feature>
<sequence>MYTNSSYIPAIGKLQSGEVKSNGEIINSTSKSLYGEKNSRGFSFEAISRAKRRAKNYDADYDDGDDDDDDDDDNEDDGEDDRRKRNAPAKSSLNKANDRTTAPQGEQGKIHILRAEPIRLRKNTTSVAGVHPVHGFVSTPTVVDKSLWLGNEASEATRHKRQTLGNKDDGDDDDVDQSADDDKPDDDKEDDDNDNEEEQGNIDKENDDKNDDDKQKRETVDDNEGRGGNDDDDDEGDKRKKRSISRVPEKTMARNDR</sequence>
<feature type="compositionally biased region" description="Polar residues" evidence="1">
    <location>
        <begin position="89"/>
        <end position="104"/>
    </location>
</feature>
<dbReference type="Proteomes" id="UP001497497">
    <property type="component" value="Unassembled WGS sequence"/>
</dbReference>
<evidence type="ECO:0000256" key="1">
    <source>
        <dbReference type="SAM" id="MobiDB-lite"/>
    </source>
</evidence>
<reference evidence="2 3" key="1">
    <citation type="submission" date="2024-04" db="EMBL/GenBank/DDBJ databases">
        <authorList>
            <consortium name="Genoscope - CEA"/>
            <person name="William W."/>
        </authorList>
    </citation>
    <scope>NUCLEOTIDE SEQUENCE [LARGE SCALE GENOMIC DNA]</scope>
</reference>
<dbReference type="AlphaFoldDB" id="A0AAV2I5P0"/>
<feature type="compositionally biased region" description="Acidic residues" evidence="1">
    <location>
        <begin position="169"/>
        <end position="200"/>
    </location>
</feature>
<feature type="compositionally biased region" description="Basic and acidic residues" evidence="1">
    <location>
        <begin position="247"/>
        <end position="257"/>
    </location>
</feature>